<dbReference type="InterPro" id="IPR036388">
    <property type="entry name" value="WH-like_DNA-bd_sf"/>
</dbReference>
<evidence type="ECO:0000313" key="1">
    <source>
        <dbReference type="EMBL" id="OIR01423.1"/>
    </source>
</evidence>
<protein>
    <recommendedName>
        <fullName evidence="2">Transcriptional regulator</fullName>
    </recommendedName>
</protein>
<dbReference type="Pfam" id="PF13412">
    <property type="entry name" value="HTH_24"/>
    <property type="match status" value="1"/>
</dbReference>
<name>A0A1J5RZR7_9ZZZZ</name>
<sequence length="84" mass="9190">MNEILQLLKTRGERLDSEIAEATGISLAKVRAHLSELTARGEVMSCHSTRYVKGKKIEGIRCRVAGYIPPAAPGRKSKAQLKLS</sequence>
<accession>A0A1J5RZR7</accession>
<gene>
    <name evidence="1" type="ORF">GALL_165130</name>
</gene>
<dbReference type="EMBL" id="MLJW01000084">
    <property type="protein sequence ID" value="OIR01423.1"/>
    <property type="molecule type" value="Genomic_DNA"/>
</dbReference>
<comment type="caution">
    <text evidence="1">The sequence shown here is derived from an EMBL/GenBank/DDBJ whole genome shotgun (WGS) entry which is preliminary data.</text>
</comment>
<dbReference type="SUPFAM" id="SSF46785">
    <property type="entry name" value="Winged helix' DNA-binding domain"/>
    <property type="match status" value="1"/>
</dbReference>
<reference evidence="1" key="1">
    <citation type="submission" date="2016-10" db="EMBL/GenBank/DDBJ databases">
        <title>Sequence of Gallionella enrichment culture.</title>
        <authorList>
            <person name="Poehlein A."/>
            <person name="Muehling M."/>
            <person name="Daniel R."/>
        </authorList>
    </citation>
    <scope>NUCLEOTIDE SEQUENCE</scope>
</reference>
<proteinExistence type="predicted"/>
<dbReference type="Gene3D" id="1.10.10.10">
    <property type="entry name" value="Winged helix-like DNA-binding domain superfamily/Winged helix DNA-binding domain"/>
    <property type="match status" value="1"/>
</dbReference>
<organism evidence="1">
    <name type="scientific">mine drainage metagenome</name>
    <dbReference type="NCBI Taxonomy" id="410659"/>
    <lineage>
        <taxon>unclassified sequences</taxon>
        <taxon>metagenomes</taxon>
        <taxon>ecological metagenomes</taxon>
    </lineage>
</organism>
<dbReference type="InterPro" id="IPR036390">
    <property type="entry name" value="WH_DNA-bd_sf"/>
</dbReference>
<dbReference type="AlphaFoldDB" id="A0A1J5RZR7"/>
<evidence type="ECO:0008006" key="2">
    <source>
        <dbReference type="Google" id="ProtNLM"/>
    </source>
</evidence>